<gene>
    <name evidence="3" type="ORF">EV146_106338</name>
</gene>
<feature type="chain" id="PRO_5020361803" evidence="1">
    <location>
        <begin position="23"/>
        <end position="179"/>
    </location>
</feature>
<dbReference type="Proteomes" id="UP000295689">
    <property type="component" value="Unassembled WGS sequence"/>
</dbReference>
<sequence length="179" mass="20078">MKKIFALVIVMTLVIGSYKVFAAPLTSKKEEEKQTSDPLTYKQNEIDTKKSAVTDSRFIKEEEKKLLARLVHAEAKGEPFNGKVAVAAVVLNRVDHEQFPDSVKEVIYQRNAFEPVQNGSINKPASKEAVEAVEEALEEQGERGANEELLYFYNPDTATSDWIFSRDVVKTIGNHSFAI</sequence>
<proteinExistence type="predicted"/>
<keyword evidence="4" id="KW-1185">Reference proteome</keyword>
<feature type="domain" description="Cell wall hydrolase SleB" evidence="2">
    <location>
        <begin position="77"/>
        <end position="178"/>
    </location>
</feature>
<name>A0A4R2BGU9_9BACI</name>
<reference evidence="3 4" key="1">
    <citation type="journal article" date="2015" name="Stand. Genomic Sci.">
        <title>Genomic Encyclopedia of Bacterial and Archaeal Type Strains, Phase III: the genomes of soil and plant-associated and newly described type strains.</title>
        <authorList>
            <person name="Whitman W.B."/>
            <person name="Woyke T."/>
            <person name="Klenk H.P."/>
            <person name="Zhou Y."/>
            <person name="Lilburn T.G."/>
            <person name="Beck B.J."/>
            <person name="De Vos P."/>
            <person name="Vandamme P."/>
            <person name="Eisen J.A."/>
            <person name="Garrity G."/>
            <person name="Hugenholtz P."/>
            <person name="Kyrpides N.C."/>
        </authorList>
    </citation>
    <scope>NUCLEOTIDE SEQUENCE [LARGE SCALE GENOMIC DNA]</scope>
    <source>
        <strain evidence="3 4">CV53</strain>
    </source>
</reference>
<feature type="signal peptide" evidence="1">
    <location>
        <begin position="1"/>
        <end position="22"/>
    </location>
</feature>
<organism evidence="3 4">
    <name type="scientific">Mesobacillus foraminis</name>
    <dbReference type="NCBI Taxonomy" id="279826"/>
    <lineage>
        <taxon>Bacteria</taxon>
        <taxon>Bacillati</taxon>
        <taxon>Bacillota</taxon>
        <taxon>Bacilli</taxon>
        <taxon>Bacillales</taxon>
        <taxon>Bacillaceae</taxon>
        <taxon>Mesobacillus</taxon>
    </lineage>
</organism>
<dbReference type="RefSeq" id="WP_132006633.1">
    <property type="nucleotide sequence ID" value="NZ_JABUHM010000004.1"/>
</dbReference>
<keyword evidence="1" id="KW-0732">Signal</keyword>
<evidence type="ECO:0000313" key="3">
    <source>
        <dbReference type="EMBL" id="TCN25134.1"/>
    </source>
</evidence>
<dbReference type="Gene3D" id="6.20.240.60">
    <property type="match status" value="1"/>
</dbReference>
<evidence type="ECO:0000313" key="4">
    <source>
        <dbReference type="Proteomes" id="UP000295689"/>
    </source>
</evidence>
<dbReference type="AlphaFoldDB" id="A0A4R2BGU9"/>
<accession>A0A4R2BGU9</accession>
<protein>
    <submittedName>
        <fullName evidence="3">N-acetylmuramoyl-L-alanine amidase</fullName>
    </submittedName>
</protein>
<evidence type="ECO:0000259" key="2">
    <source>
        <dbReference type="Pfam" id="PF07486"/>
    </source>
</evidence>
<dbReference type="InterPro" id="IPR011105">
    <property type="entry name" value="Cell_wall_hydrolase_SleB"/>
</dbReference>
<dbReference type="Gene3D" id="1.10.10.2520">
    <property type="entry name" value="Cell wall hydrolase SleB, domain 1"/>
    <property type="match status" value="1"/>
</dbReference>
<dbReference type="Pfam" id="PF07486">
    <property type="entry name" value="Hydrolase_2"/>
    <property type="match status" value="1"/>
</dbReference>
<dbReference type="EMBL" id="SLVV01000006">
    <property type="protein sequence ID" value="TCN25134.1"/>
    <property type="molecule type" value="Genomic_DNA"/>
</dbReference>
<evidence type="ECO:0000256" key="1">
    <source>
        <dbReference type="SAM" id="SignalP"/>
    </source>
</evidence>
<dbReference type="InterPro" id="IPR042047">
    <property type="entry name" value="SleB_dom1"/>
</dbReference>
<dbReference type="GO" id="GO:0016787">
    <property type="term" value="F:hydrolase activity"/>
    <property type="evidence" value="ECO:0007669"/>
    <property type="project" value="InterPro"/>
</dbReference>
<comment type="caution">
    <text evidence="3">The sequence shown here is derived from an EMBL/GenBank/DDBJ whole genome shotgun (WGS) entry which is preliminary data.</text>
</comment>